<dbReference type="CDD" id="cd00093">
    <property type="entry name" value="HTH_XRE"/>
    <property type="match status" value="1"/>
</dbReference>
<dbReference type="Gene3D" id="1.10.260.40">
    <property type="entry name" value="lambda repressor-like DNA-binding domains"/>
    <property type="match status" value="1"/>
</dbReference>
<dbReference type="SMART" id="SM00530">
    <property type="entry name" value="HTH_XRE"/>
    <property type="match status" value="1"/>
</dbReference>
<sequence length="279" mass="31005">MAGMQTASPTHSDEAPFGRMLRDCRRARRLSQLDLALNAEVSQRHLSFLESGRARPSREMVVQLAVALDLPLRERNRLLQSAGYAGLYPQRRLEAADMQPVQTALDLLLSHHEPYPAIVVDRAWNLVSANPAMGRVLAIPGDPEARWRAVCGDGPRNVLKMTFHPEGLCPLIANLEEIAPPFLARTAREALEHPEVQDVLDEVLRYPGLPSKLRHIDLEASRLPVLPMHYRINGIDLRLFTMMTTFGTPQDVTADDLRVESFFPADDGSAALLRALAGT</sequence>
<evidence type="ECO:0000313" key="2">
    <source>
        <dbReference type="EMBL" id="PXV66545.1"/>
    </source>
</evidence>
<dbReference type="InterPro" id="IPR010982">
    <property type="entry name" value="Lambda_DNA-bd_dom_sf"/>
</dbReference>
<dbReference type="Pfam" id="PF01381">
    <property type="entry name" value="HTH_3"/>
    <property type="match status" value="1"/>
</dbReference>
<proteinExistence type="predicted"/>
<dbReference type="AlphaFoldDB" id="A0A318EAF4"/>
<dbReference type="InterPro" id="IPR041413">
    <property type="entry name" value="MLTR_LBD"/>
</dbReference>
<dbReference type="EMBL" id="QICN01000007">
    <property type="protein sequence ID" value="PXV66545.1"/>
    <property type="molecule type" value="Genomic_DNA"/>
</dbReference>
<comment type="caution">
    <text evidence="2">The sequence shown here is derived from an EMBL/GenBank/DDBJ whole genome shotgun (WGS) entry which is preliminary data.</text>
</comment>
<protein>
    <submittedName>
        <fullName evidence="2">Xre family transcriptional regulator</fullName>
    </submittedName>
</protein>
<dbReference type="OrthoDB" id="2959414at2"/>
<dbReference type="PANTHER" id="PTHR35010:SF4">
    <property type="entry name" value="BLL5781 PROTEIN"/>
    <property type="match status" value="1"/>
</dbReference>
<dbReference type="PROSITE" id="PS50943">
    <property type="entry name" value="HTH_CROC1"/>
    <property type="match status" value="1"/>
</dbReference>
<gene>
    <name evidence="2" type="ORF">C8D93_107110</name>
</gene>
<dbReference type="GO" id="GO:0003677">
    <property type="term" value="F:DNA binding"/>
    <property type="evidence" value="ECO:0007669"/>
    <property type="project" value="InterPro"/>
</dbReference>
<dbReference type="SUPFAM" id="SSF47413">
    <property type="entry name" value="lambda repressor-like DNA-binding domains"/>
    <property type="match status" value="1"/>
</dbReference>
<organism evidence="2 3">
    <name type="scientific">Sinimarinibacterium flocculans</name>
    <dbReference type="NCBI Taxonomy" id="985250"/>
    <lineage>
        <taxon>Bacteria</taxon>
        <taxon>Pseudomonadati</taxon>
        <taxon>Pseudomonadota</taxon>
        <taxon>Gammaproteobacteria</taxon>
        <taxon>Nevskiales</taxon>
        <taxon>Nevskiaceae</taxon>
        <taxon>Sinimarinibacterium</taxon>
    </lineage>
</organism>
<name>A0A318EAF4_9GAMM</name>
<reference evidence="2 3" key="1">
    <citation type="submission" date="2018-04" db="EMBL/GenBank/DDBJ databases">
        <title>Genomic Encyclopedia of Type Strains, Phase IV (KMG-IV): sequencing the most valuable type-strain genomes for metagenomic binning, comparative biology and taxonomic classification.</title>
        <authorList>
            <person name="Goeker M."/>
        </authorList>
    </citation>
    <scope>NUCLEOTIDE SEQUENCE [LARGE SCALE GENOMIC DNA]</scope>
    <source>
        <strain evidence="2 3">DSM 104150</strain>
    </source>
</reference>
<dbReference type="Proteomes" id="UP000248330">
    <property type="component" value="Unassembled WGS sequence"/>
</dbReference>
<dbReference type="PANTHER" id="PTHR35010">
    <property type="entry name" value="BLL4672 PROTEIN-RELATED"/>
    <property type="match status" value="1"/>
</dbReference>
<evidence type="ECO:0000259" key="1">
    <source>
        <dbReference type="PROSITE" id="PS50943"/>
    </source>
</evidence>
<dbReference type="Gene3D" id="3.30.450.180">
    <property type="match status" value="1"/>
</dbReference>
<dbReference type="Pfam" id="PF17765">
    <property type="entry name" value="MLTR_LBD"/>
    <property type="match status" value="1"/>
</dbReference>
<keyword evidence="3" id="KW-1185">Reference proteome</keyword>
<feature type="domain" description="HTH cro/C1-type" evidence="1">
    <location>
        <begin position="21"/>
        <end position="75"/>
    </location>
</feature>
<accession>A0A318EAF4</accession>
<dbReference type="InterPro" id="IPR001387">
    <property type="entry name" value="Cro/C1-type_HTH"/>
</dbReference>
<evidence type="ECO:0000313" key="3">
    <source>
        <dbReference type="Proteomes" id="UP000248330"/>
    </source>
</evidence>